<accession>A0AAU8HZ20</accession>
<reference evidence="1" key="1">
    <citation type="submission" date="2024-03" db="EMBL/GenBank/DDBJ databases">
        <authorList>
            <person name="Chantapakul B."/>
            <person name="Wang S."/>
        </authorList>
    </citation>
    <scope>NUCLEOTIDE SEQUENCE</scope>
</reference>
<organism evidence="1">
    <name type="scientific">Rhizobium phage IG49</name>
    <dbReference type="NCBI Taxonomy" id="3129228"/>
    <lineage>
        <taxon>Viruses</taxon>
        <taxon>Duplodnaviria</taxon>
        <taxon>Heunggongvirae</taxon>
        <taxon>Uroviricota</taxon>
        <taxon>Caudoviricetes</taxon>
    </lineage>
</organism>
<sequence>MEVKIILRFGIFLFTSRFKCCRSNSSTQQPLRR</sequence>
<name>A0AAU8HZ20_9CAUD</name>
<protein>
    <submittedName>
        <fullName evidence="1">Uncharacterized protein</fullName>
    </submittedName>
</protein>
<dbReference type="EMBL" id="PP429227">
    <property type="protein sequence ID" value="XCI77651.1"/>
    <property type="molecule type" value="Genomic_DNA"/>
</dbReference>
<proteinExistence type="predicted"/>
<evidence type="ECO:0000313" key="1">
    <source>
        <dbReference type="EMBL" id="XCI77651.1"/>
    </source>
</evidence>
<gene>
    <name evidence="1" type="ORF">VGRTQORK_CDS0038</name>
</gene>